<dbReference type="GeneID" id="66556968"/>
<evidence type="ECO:0000256" key="1">
    <source>
        <dbReference type="SAM" id="Phobius"/>
    </source>
</evidence>
<keyword evidence="1" id="KW-0812">Transmembrane</keyword>
<keyword evidence="1" id="KW-1133">Transmembrane helix</keyword>
<evidence type="ECO:0000313" key="3">
    <source>
        <dbReference type="Proteomes" id="UP000262607"/>
    </source>
</evidence>
<organism evidence="2 3">
    <name type="scientific">Blattabacterium punctulatus CPU2</name>
    <dbReference type="NCBI Taxonomy" id="1457032"/>
    <lineage>
        <taxon>Bacteria</taxon>
        <taxon>Pseudomonadati</taxon>
        <taxon>Bacteroidota</taxon>
        <taxon>Flavobacteriia</taxon>
        <taxon>Flavobacteriales</taxon>
        <taxon>Blattabacteriaceae</taxon>
        <taxon>Blattabacterium</taxon>
    </lineage>
</organism>
<feature type="transmembrane region" description="Helical" evidence="1">
    <location>
        <begin position="69"/>
        <end position="87"/>
    </location>
</feature>
<dbReference type="Pfam" id="PF01066">
    <property type="entry name" value="CDP-OH_P_transf"/>
    <property type="match status" value="1"/>
</dbReference>
<name>A0AAD1CLZ9_9FLAO</name>
<dbReference type="EMBL" id="AP014610">
    <property type="protein sequence ID" value="BBA17617.1"/>
    <property type="molecule type" value="Genomic_DNA"/>
</dbReference>
<feature type="transmembrane region" description="Helical" evidence="1">
    <location>
        <begin position="128"/>
        <end position="151"/>
    </location>
</feature>
<dbReference type="InterPro" id="IPR043130">
    <property type="entry name" value="CDP-OH_PTrfase_TM_dom"/>
</dbReference>
<dbReference type="InterPro" id="IPR000462">
    <property type="entry name" value="CDP-OH_P_trans"/>
</dbReference>
<dbReference type="GO" id="GO:0016020">
    <property type="term" value="C:membrane"/>
    <property type="evidence" value="ECO:0007669"/>
    <property type="project" value="InterPro"/>
</dbReference>
<gene>
    <name evidence="2" type="primary">pss</name>
    <name evidence="2" type="ORF">CPU2_102</name>
</gene>
<sequence>MKKITKIIPNIFTLLNLFFGCISIIFLQSKLFEYSAICTTFSLIFDFLDGFISRSMKIENKFGKELDSLADMVSFGLVPSIIVFLLFQNMNGNQKRIPFIEWSSFLITIFSAWRLAKFNITYYMDKKNYGLTTPVNTIFFTSLSIIMKKYIPSNNINIIIKKMIFSPIIMFLIIFFSCYFLITKIPMISFNFYGLSWKKNKIRYLFLLMSLLLLLTLHMVSIPCIIILYMITSIYFHRFNRKKLH</sequence>
<dbReference type="Gene3D" id="1.20.120.1760">
    <property type="match status" value="1"/>
</dbReference>
<dbReference type="GO" id="GO:0008654">
    <property type="term" value="P:phospholipid biosynthetic process"/>
    <property type="evidence" value="ECO:0007669"/>
    <property type="project" value="InterPro"/>
</dbReference>
<dbReference type="RefSeq" id="WP_110548860.1">
    <property type="nucleotide sequence ID" value="NZ_AP014610.1"/>
</dbReference>
<keyword evidence="1" id="KW-0472">Membrane</keyword>
<dbReference type="AlphaFoldDB" id="A0AAD1CLZ9"/>
<proteinExistence type="predicted"/>
<feature type="transmembrane region" description="Helical" evidence="1">
    <location>
        <begin position="99"/>
        <end position="116"/>
    </location>
</feature>
<reference evidence="2 3" key="1">
    <citation type="submission" date="2014-06" db="EMBL/GenBank/DDBJ databases">
        <title>Genome sequence of the intracellular symbiont Blattabacterium cuenoti, strain CPU2 from the wood feeding cockroach Cryptocercus punctulatus.</title>
        <authorList>
            <person name="Kinjo Y."/>
            <person name="Ohkuma M."/>
            <person name="Tokuda G."/>
        </authorList>
    </citation>
    <scope>NUCLEOTIDE SEQUENCE [LARGE SCALE GENOMIC DNA]</scope>
    <source>
        <strain evidence="2 3">CPU2</strain>
    </source>
</reference>
<evidence type="ECO:0000313" key="2">
    <source>
        <dbReference type="EMBL" id="BBA17617.1"/>
    </source>
</evidence>
<accession>A0AAD1CLZ9</accession>
<protein>
    <submittedName>
        <fullName evidence="2">Phosphatidylserine synthase</fullName>
    </submittedName>
</protein>
<feature type="transmembrane region" description="Helical" evidence="1">
    <location>
        <begin position="163"/>
        <end position="183"/>
    </location>
</feature>
<dbReference type="PROSITE" id="PS51257">
    <property type="entry name" value="PROKAR_LIPOPROTEIN"/>
    <property type="match status" value="1"/>
</dbReference>
<dbReference type="Proteomes" id="UP000262607">
    <property type="component" value="Chromosome"/>
</dbReference>
<feature type="transmembrane region" description="Helical" evidence="1">
    <location>
        <begin position="204"/>
        <end position="231"/>
    </location>
</feature>
<feature type="transmembrane region" description="Helical" evidence="1">
    <location>
        <begin position="7"/>
        <end position="25"/>
    </location>
</feature>
<dbReference type="GO" id="GO:0016780">
    <property type="term" value="F:phosphotransferase activity, for other substituted phosphate groups"/>
    <property type="evidence" value="ECO:0007669"/>
    <property type="project" value="InterPro"/>
</dbReference>